<reference evidence="3 4" key="1">
    <citation type="journal article" date="2017" name="Nature">
        <title>The Apostasia genome and the evolution of orchids.</title>
        <authorList>
            <person name="Zhang G.Q."/>
            <person name="Liu K.W."/>
            <person name="Li Z."/>
            <person name="Lohaus R."/>
            <person name="Hsiao Y.Y."/>
            <person name="Niu S.C."/>
            <person name="Wang J.Y."/>
            <person name="Lin Y.C."/>
            <person name="Xu Q."/>
            <person name="Chen L.J."/>
            <person name="Yoshida K."/>
            <person name="Fujiwara S."/>
            <person name="Wang Z.W."/>
            <person name="Zhang Y.Q."/>
            <person name="Mitsuda N."/>
            <person name="Wang M."/>
            <person name="Liu G.H."/>
            <person name="Pecoraro L."/>
            <person name="Huang H.X."/>
            <person name="Xiao X.J."/>
            <person name="Lin M."/>
            <person name="Wu X.Y."/>
            <person name="Wu W.L."/>
            <person name="Chen Y.Y."/>
            <person name="Chang S.B."/>
            <person name="Sakamoto S."/>
            <person name="Ohme-Takagi M."/>
            <person name="Yagi M."/>
            <person name="Zeng S.J."/>
            <person name="Shen C.Y."/>
            <person name="Yeh C.M."/>
            <person name="Luo Y.B."/>
            <person name="Tsai W.C."/>
            <person name="Van de Peer Y."/>
            <person name="Liu Z.J."/>
        </authorList>
    </citation>
    <scope>NUCLEOTIDE SEQUENCE [LARGE SCALE GENOMIC DNA]</scope>
    <source>
        <strain evidence="4">cv. Shenzhen</strain>
        <tissue evidence="3">Stem</tissue>
    </source>
</reference>
<dbReference type="EMBL" id="KZ451988">
    <property type="protein sequence ID" value="PKA53882.1"/>
    <property type="molecule type" value="Genomic_DNA"/>
</dbReference>
<keyword evidence="4" id="KW-1185">Reference proteome</keyword>
<keyword evidence="1" id="KW-0547">Nucleotide-binding</keyword>
<dbReference type="OrthoDB" id="779603at2759"/>
<dbReference type="Gene3D" id="3.30.420.40">
    <property type="match status" value="2"/>
</dbReference>
<protein>
    <submittedName>
        <fullName evidence="3">Uncharacterized protein</fullName>
    </submittedName>
</protein>
<evidence type="ECO:0000313" key="3">
    <source>
        <dbReference type="EMBL" id="PKA53882.1"/>
    </source>
</evidence>
<dbReference type="Proteomes" id="UP000236161">
    <property type="component" value="Unassembled WGS sequence"/>
</dbReference>
<proteinExistence type="predicted"/>
<evidence type="ECO:0000256" key="2">
    <source>
        <dbReference type="ARBA" id="ARBA00022840"/>
    </source>
</evidence>
<dbReference type="GO" id="GO:0005524">
    <property type="term" value="F:ATP binding"/>
    <property type="evidence" value="ECO:0007669"/>
    <property type="project" value="UniProtKB-KW"/>
</dbReference>
<gene>
    <name evidence="3" type="ORF">AXF42_Ash011362</name>
</gene>
<organism evidence="3 4">
    <name type="scientific">Apostasia shenzhenica</name>
    <dbReference type="NCBI Taxonomy" id="1088818"/>
    <lineage>
        <taxon>Eukaryota</taxon>
        <taxon>Viridiplantae</taxon>
        <taxon>Streptophyta</taxon>
        <taxon>Embryophyta</taxon>
        <taxon>Tracheophyta</taxon>
        <taxon>Spermatophyta</taxon>
        <taxon>Magnoliopsida</taxon>
        <taxon>Liliopsida</taxon>
        <taxon>Asparagales</taxon>
        <taxon>Orchidaceae</taxon>
        <taxon>Apostasioideae</taxon>
        <taxon>Apostasia</taxon>
    </lineage>
</organism>
<evidence type="ECO:0000256" key="1">
    <source>
        <dbReference type="ARBA" id="ARBA00022741"/>
    </source>
</evidence>
<sequence length="315" mass="33924">MAPTRISIDLVQSPLQIGGLVIGKYIVSPGSKAIKVNGEVAPTYQEVKQAMDDARTVVKSFFGSPSIDAAVLVLPNNTSDDRMDEVNGAAQGAGHNITQVIREYTAVAAAYLYKEKPTLLTTVIIISFSGNVIDVVVLDVSPVRPHEFISTNVEDFDYTHVVHFHSTHGEPIDFEKQNEGRESGPGNILGLVGSAIKSVVLGPIELALNILENFLSSDNLKGCPEPKHVIFVGKVSGLEKLRQPVKKRFPQAQEWAGDCDPVELAAYGAAVLSFKDKKIRLRAAGDDVKAGGDPSAVFSTDVRDFEPEFGDQPTV</sequence>
<accession>A0A2I0AEB1</accession>
<keyword evidence="2" id="KW-0067">ATP-binding</keyword>
<dbReference type="GO" id="GO:0140662">
    <property type="term" value="F:ATP-dependent protein folding chaperone"/>
    <property type="evidence" value="ECO:0007669"/>
    <property type="project" value="InterPro"/>
</dbReference>
<dbReference type="AlphaFoldDB" id="A0A2I0AEB1"/>
<name>A0A2I0AEB1_9ASPA</name>
<dbReference type="InterPro" id="IPR013126">
    <property type="entry name" value="Hsp_70_fam"/>
</dbReference>
<evidence type="ECO:0000313" key="4">
    <source>
        <dbReference type="Proteomes" id="UP000236161"/>
    </source>
</evidence>
<dbReference type="Pfam" id="PF00012">
    <property type="entry name" value="HSP70"/>
    <property type="match status" value="1"/>
</dbReference>